<dbReference type="Proteomes" id="UP001597344">
    <property type="component" value="Unassembled WGS sequence"/>
</dbReference>
<keyword evidence="6" id="KW-1185">Reference proteome</keyword>
<accession>A0ABW5B0K1</accession>
<dbReference type="Pfam" id="PF01965">
    <property type="entry name" value="DJ-1_PfpI"/>
    <property type="match status" value="1"/>
</dbReference>
<dbReference type="PANTHER" id="PTHR48094:SF11">
    <property type="entry name" value="GLUTATHIONE-INDEPENDENT GLYOXALASE HSP31-RELATED"/>
    <property type="match status" value="1"/>
</dbReference>
<dbReference type="Gene3D" id="3.40.50.880">
    <property type="match status" value="1"/>
</dbReference>
<reference evidence="6" key="1">
    <citation type="journal article" date="2019" name="Int. J. Syst. Evol. Microbiol.">
        <title>The Global Catalogue of Microorganisms (GCM) 10K type strain sequencing project: providing services to taxonomists for standard genome sequencing and annotation.</title>
        <authorList>
            <consortium name="The Broad Institute Genomics Platform"/>
            <consortium name="The Broad Institute Genome Sequencing Center for Infectious Disease"/>
            <person name="Wu L."/>
            <person name="Ma J."/>
        </authorList>
    </citation>
    <scope>NUCLEOTIDE SEQUENCE [LARGE SCALE GENOMIC DNA]</scope>
    <source>
        <strain evidence="6">DT92</strain>
    </source>
</reference>
<proteinExistence type="inferred from homology"/>
<organism evidence="5 6">
    <name type="scientific">Aquimarina celericrescens</name>
    <dbReference type="NCBI Taxonomy" id="1964542"/>
    <lineage>
        <taxon>Bacteria</taxon>
        <taxon>Pseudomonadati</taxon>
        <taxon>Bacteroidota</taxon>
        <taxon>Flavobacteriia</taxon>
        <taxon>Flavobacteriales</taxon>
        <taxon>Flavobacteriaceae</taxon>
        <taxon>Aquimarina</taxon>
    </lineage>
</organism>
<gene>
    <name evidence="5" type="ORF">ACFSJT_18650</name>
</gene>
<dbReference type="InterPro" id="IPR002818">
    <property type="entry name" value="DJ-1/PfpI"/>
</dbReference>
<dbReference type="PROSITE" id="PS51257">
    <property type="entry name" value="PROKAR_LIPOPROTEIN"/>
    <property type="match status" value="1"/>
</dbReference>
<comment type="similarity">
    <text evidence="3">Belongs to the peptidase C56 family. HSP31-like subfamily.</text>
</comment>
<keyword evidence="1" id="KW-0346">Stress response</keyword>
<dbReference type="PANTHER" id="PTHR48094">
    <property type="entry name" value="PROTEIN/NUCLEIC ACID DEGLYCASE DJ-1-RELATED"/>
    <property type="match status" value="1"/>
</dbReference>
<comment type="caution">
    <text evidence="5">The sequence shown here is derived from an EMBL/GenBank/DDBJ whole genome shotgun (WGS) entry which is preliminary data.</text>
</comment>
<evidence type="ECO:0000313" key="6">
    <source>
        <dbReference type="Proteomes" id="UP001597344"/>
    </source>
</evidence>
<keyword evidence="2" id="KW-0456">Lyase</keyword>
<evidence type="ECO:0000313" key="5">
    <source>
        <dbReference type="EMBL" id="MFD2188828.1"/>
    </source>
</evidence>
<sequence>MRNIINLICLTFLISGCSTSLKSDVQQSALGNILIITSNQHTYGNTDMNTANHFAEIVLAYDILVTAGYHVDFVSPKGGAIPIGYIKTSDSIQKKYVYDAAFMNLLKTTKKATDINPDDYKAVYYSGGGAAMFGVPENISIQNISSQIYANQGVISAVCHGTAGIVHLKAKNGNYIYQGKKVNGFPDLFENKKAAYYQQFPFSIEETINNNGGNFVYSKKGWDSYYTVDERLITGQDPTASKVVAQKIIETLQKTN</sequence>
<feature type="domain" description="DJ-1/PfpI" evidence="4">
    <location>
        <begin position="56"/>
        <end position="250"/>
    </location>
</feature>
<dbReference type="SUPFAM" id="SSF52317">
    <property type="entry name" value="Class I glutamine amidotransferase-like"/>
    <property type="match status" value="1"/>
</dbReference>
<evidence type="ECO:0000256" key="1">
    <source>
        <dbReference type="ARBA" id="ARBA00023016"/>
    </source>
</evidence>
<name>A0ABW5B0K1_9FLAO</name>
<evidence type="ECO:0000256" key="3">
    <source>
        <dbReference type="ARBA" id="ARBA00038493"/>
    </source>
</evidence>
<evidence type="ECO:0000256" key="2">
    <source>
        <dbReference type="ARBA" id="ARBA00023239"/>
    </source>
</evidence>
<dbReference type="InterPro" id="IPR029062">
    <property type="entry name" value="Class_I_gatase-like"/>
</dbReference>
<protein>
    <submittedName>
        <fullName evidence="5">Type 1 glutamine amidotransferase domain-containing protein</fullName>
    </submittedName>
</protein>
<dbReference type="InterPro" id="IPR050325">
    <property type="entry name" value="Prot/Nucl_acid_deglycase"/>
</dbReference>
<dbReference type="RefSeq" id="WP_378321854.1">
    <property type="nucleotide sequence ID" value="NZ_JBHUHY010000032.1"/>
</dbReference>
<dbReference type="CDD" id="cd03141">
    <property type="entry name" value="GATase1_Hsp31_like"/>
    <property type="match status" value="1"/>
</dbReference>
<dbReference type="EMBL" id="JBHUHY010000032">
    <property type="protein sequence ID" value="MFD2188828.1"/>
    <property type="molecule type" value="Genomic_DNA"/>
</dbReference>
<evidence type="ECO:0000259" key="4">
    <source>
        <dbReference type="Pfam" id="PF01965"/>
    </source>
</evidence>
<keyword evidence="5" id="KW-0315">Glutamine amidotransferase</keyword>